<keyword evidence="1" id="KW-0675">Receptor</keyword>
<keyword evidence="1" id="KW-0418">Kinase</keyword>
<dbReference type="PANTHER" id="PTHR48010:SF96">
    <property type="entry name" value="OS05G0595800 PROTEIN"/>
    <property type="match status" value="1"/>
</dbReference>
<dbReference type="AlphaFoldDB" id="A0AAW2THD4"/>
<gene>
    <name evidence="1" type="ORF">Sradi_2046200</name>
</gene>
<reference evidence="1" key="1">
    <citation type="submission" date="2020-06" db="EMBL/GenBank/DDBJ databases">
        <authorList>
            <person name="Li T."/>
            <person name="Hu X."/>
            <person name="Zhang T."/>
            <person name="Song X."/>
            <person name="Zhang H."/>
            <person name="Dai N."/>
            <person name="Sheng W."/>
            <person name="Hou X."/>
            <person name="Wei L."/>
        </authorList>
    </citation>
    <scope>NUCLEOTIDE SEQUENCE</scope>
    <source>
        <strain evidence="1">G02</strain>
        <tissue evidence="1">Leaf</tissue>
    </source>
</reference>
<reference evidence="1" key="2">
    <citation type="journal article" date="2024" name="Plant">
        <title>Genomic evolution and insights into agronomic trait innovations of Sesamum species.</title>
        <authorList>
            <person name="Miao H."/>
            <person name="Wang L."/>
            <person name="Qu L."/>
            <person name="Liu H."/>
            <person name="Sun Y."/>
            <person name="Le M."/>
            <person name="Wang Q."/>
            <person name="Wei S."/>
            <person name="Zheng Y."/>
            <person name="Lin W."/>
            <person name="Duan Y."/>
            <person name="Cao H."/>
            <person name="Xiong S."/>
            <person name="Wang X."/>
            <person name="Wei L."/>
            <person name="Li C."/>
            <person name="Ma Q."/>
            <person name="Ju M."/>
            <person name="Zhao R."/>
            <person name="Li G."/>
            <person name="Mu C."/>
            <person name="Tian Q."/>
            <person name="Mei H."/>
            <person name="Zhang T."/>
            <person name="Gao T."/>
            <person name="Zhang H."/>
        </authorList>
    </citation>
    <scope>NUCLEOTIDE SEQUENCE</scope>
    <source>
        <strain evidence="1">G02</strain>
    </source>
</reference>
<dbReference type="InterPro" id="IPR050994">
    <property type="entry name" value="At_inactive_RLKs"/>
</dbReference>
<sequence length="167" mass="18100">MVAVVVELLALQVPENGYGSINDAKVLALGEMGFGIFGSFLVLTLFFKPLVCQQPNTDESFVLEFLQKMGLNPPKDYGFSGAFCEWRGVFCDDKGENVVSNNRITGLPSDFWSLGSLKKLNLSHNQITGSLSSNMGNFGRLQSLDLSFNNLSGSIPEAISSSAVCKF</sequence>
<accession>A0AAW2THD4</accession>
<proteinExistence type="predicted"/>
<comment type="caution">
    <text evidence="1">The sequence shown here is derived from an EMBL/GenBank/DDBJ whole genome shotgun (WGS) entry which is preliminary data.</text>
</comment>
<evidence type="ECO:0000313" key="1">
    <source>
        <dbReference type="EMBL" id="KAL0404054.1"/>
    </source>
</evidence>
<name>A0AAW2THD4_SESRA</name>
<dbReference type="Pfam" id="PF13855">
    <property type="entry name" value="LRR_8"/>
    <property type="match status" value="1"/>
</dbReference>
<organism evidence="1">
    <name type="scientific">Sesamum radiatum</name>
    <name type="common">Black benniseed</name>
    <dbReference type="NCBI Taxonomy" id="300843"/>
    <lineage>
        <taxon>Eukaryota</taxon>
        <taxon>Viridiplantae</taxon>
        <taxon>Streptophyta</taxon>
        <taxon>Embryophyta</taxon>
        <taxon>Tracheophyta</taxon>
        <taxon>Spermatophyta</taxon>
        <taxon>Magnoliopsida</taxon>
        <taxon>eudicotyledons</taxon>
        <taxon>Gunneridae</taxon>
        <taxon>Pentapetalae</taxon>
        <taxon>asterids</taxon>
        <taxon>lamiids</taxon>
        <taxon>Lamiales</taxon>
        <taxon>Pedaliaceae</taxon>
        <taxon>Sesamum</taxon>
    </lineage>
</organism>
<dbReference type="InterPro" id="IPR032675">
    <property type="entry name" value="LRR_dom_sf"/>
</dbReference>
<dbReference type="InterPro" id="IPR001611">
    <property type="entry name" value="Leu-rich_rpt"/>
</dbReference>
<protein>
    <submittedName>
        <fullName evidence="1">LRR receptor-like serine/threonine-protein kinase</fullName>
    </submittedName>
</protein>
<dbReference type="GO" id="GO:0016301">
    <property type="term" value="F:kinase activity"/>
    <property type="evidence" value="ECO:0007669"/>
    <property type="project" value="UniProtKB-KW"/>
</dbReference>
<keyword evidence="1" id="KW-0808">Transferase</keyword>
<dbReference type="SUPFAM" id="SSF52058">
    <property type="entry name" value="L domain-like"/>
    <property type="match status" value="1"/>
</dbReference>
<dbReference type="PANTHER" id="PTHR48010">
    <property type="entry name" value="OS05G0588300 PROTEIN"/>
    <property type="match status" value="1"/>
</dbReference>
<dbReference type="EMBL" id="JACGWJ010000008">
    <property type="protein sequence ID" value="KAL0404054.1"/>
    <property type="molecule type" value="Genomic_DNA"/>
</dbReference>
<dbReference type="Gene3D" id="3.80.10.10">
    <property type="entry name" value="Ribonuclease Inhibitor"/>
    <property type="match status" value="1"/>
</dbReference>